<keyword evidence="3" id="KW-0238">DNA-binding</keyword>
<feature type="domain" description="SANT" evidence="7">
    <location>
        <begin position="118"/>
        <end position="166"/>
    </location>
</feature>
<dbReference type="InterPro" id="IPR017930">
    <property type="entry name" value="Myb_dom"/>
</dbReference>
<keyword evidence="2" id="KW-0805">Transcription regulation</keyword>
<sequence>MARKCTYCGNCGHNSRTCNHSFSSTTGGRSGLKLFGVQLDDNQYSSSSSCFDMMMRTSFSMDYLLSLSTSSSSSSISSLVGANENTHEISYSCLTAAGSSSSGLMSTIKENNNKGLAWSEEEHRVFLEGLEKLGKGNWRDISKCFVRTRTPTQVASHAQKYFLRHIRPRKKHLTLAKDDVETRSSHDSIVLSQLLASATSSTNCTSSAAPDLELKLATPSP</sequence>
<feature type="domain" description="HTH myb-type" evidence="8">
    <location>
        <begin position="114"/>
        <end position="166"/>
    </location>
</feature>
<evidence type="ECO:0000256" key="3">
    <source>
        <dbReference type="ARBA" id="ARBA00023125"/>
    </source>
</evidence>
<dbReference type="PANTHER" id="PTHR44191:SF62">
    <property type="entry name" value="OS04G0341900 PROTEIN"/>
    <property type="match status" value="1"/>
</dbReference>
<comment type="subcellular location">
    <subcellularLocation>
        <location evidence="1">Nucleus</location>
    </subcellularLocation>
</comment>
<dbReference type="PROSITE" id="PS51293">
    <property type="entry name" value="SANT"/>
    <property type="match status" value="1"/>
</dbReference>
<dbReference type="InterPro" id="IPR052245">
    <property type="entry name" value="Plant_Stress_Dev_TF"/>
</dbReference>
<keyword evidence="10" id="KW-1185">Reference proteome</keyword>
<evidence type="ECO:0000313" key="9">
    <source>
        <dbReference type="EMBL" id="MED6130746.1"/>
    </source>
</evidence>
<dbReference type="InterPro" id="IPR006447">
    <property type="entry name" value="Myb_dom_plants"/>
</dbReference>
<dbReference type="SMART" id="SM00717">
    <property type="entry name" value="SANT"/>
    <property type="match status" value="1"/>
</dbReference>
<evidence type="ECO:0000256" key="2">
    <source>
        <dbReference type="ARBA" id="ARBA00023015"/>
    </source>
</evidence>
<dbReference type="InterPro" id="IPR001005">
    <property type="entry name" value="SANT/Myb"/>
</dbReference>
<evidence type="ECO:0000256" key="5">
    <source>
        <dbReference type="ARBA" id="ARBA00023242"/>
    </source>
</evidence>
<dbReference type="NCBIfam" id="TIGR01557">
    <property type="entry name" value="myb_SHAQKYF"/>
    <property type="match status" value="1"/>
</dbReference>
<proteinExistence type="predicted"/>
<dbReference type="CDD" id="cd00167">
    <property type="entry name" value="SANT"/>
    <property type="match status" value="1"/>
</dbReference>
<comment type="caution">
    <text evidence="9">The sequence shown here is derived from an EMBL/GenBank/DDBJ whole genome shotgun (WGS) entry which is preliminary data.</text>
</comment>
<protein>
    <submittedName>
        <fullName evidence="9">Uncharacterized protein</fullName>
    </submittedName>
</protein>
<evidence type="ECO:0000256" key="4">
    <source>
        <dbReference type="ARBA" id="ARBA00023163"/>
    </source>
</evidence>
<accession>A0ABU6S2V5</accession>
<evidence type="ECO:0000259" key="8">
    <source>
        <dbReference type="PROSITE" id="PS51294"/>
    </source>
</evidence>
<reference evidence="9 10" key="1">
    <citation type="journal article" date="2023" name="Plants (Basel)">
        <title>Bridging the Gap: Combining Genomics and Transcriptomics Approaches to Understand Stylosanthes scabra, an Orphan Legume from the Brazilian Caatinga.</title>
        <authorList>
            <person name="Ferreira-Neto J.R.C."/>
            <person name="da Silva M.D."/>
            <person name="Binneck E."/>
            <person name="de Melo N.F."/>
            <person name="da Silva R.H."/>
            <person name="de Melo A.L.T.M."/>
            <person name="Pandolfi V."/>
            <person name="Bustamante F.O."/>
            <person name="Brasileiro-Vidal A.C."/>
            <person name="Benko-Iseppon A.M."/>
        </authorList>
    </citation>
    <scope>NUCLEOTIDE SEQUENCE [LARGE SCALE GENOMIC DNA]</scope>
    <source>
        <tissue evidence="9">Leaves</tissue>
    </source>
</reference>
<dbReference type="Pfam" id="PF00249">
    <property type="entry name" value="Myb_DNA-binding"/>
    <property type="match status" value="1"/>
</dbReference>
<dbReference type="Proteomes" id="UP001341840">
    <property type="component" value="Unassembled WGS sequence"/>
</dbReference>
<evidence type="ECO:0000256" key="1">
    <source>
        <dbReference type="ARBA" id="ARBA00004123"/>
    </source>
</evidence>
<keyword evidence="5" id="KW-0539">Nucleus</keyword>
<dbReference type="PANTHER" id="PTHR44191">
    <property type="entry name" value="TRANSCRIPTION FACTOR KUA1"/>
    <property type="match status" value="1"/>
</dbReference>
<dbReference type="PROSITE" id="PS51294">
    <property type="entry name" value="HTH_MYB"/>
    <property type="match status" value="1"/>
</dbReference>
<feature type="domain" description="Myb-like" evidence="6">
    <location>
        <begin position="110"/>
        <end position="162"/>
    </location>
</feature>
<name>A0ABU6S2V5_9FABA</name>
<evidence type="ECO:0000259" key="6">
    <source>
        <dbReference type="PROSITE" id="PS50090"/>
    </source>
</evidence>
<gene>
    <name evidence="9" type="ORF">PIB30_003320</name>
</gene>
<dbReference type="InterPro" id="IPR009057">
    <property type="entry name" value="Homeodomain-like_sf"/>
</dbReference>
<dbReference type="EMBL" id="JASCZI010060421">
    <property type="protein sequence ID" value="MED6130746.1"/>
    <property type="molecule type" value="Genomic_DNA"/>
</dbReference>
<evidence type="ECO:0000259" key="7">
    <source>
        <dbReference type="PROSITE" id="PS51293"/>
    </source>
</evidence>
<organism evidence="9 10">
    <name type="scientific">Stylosanthes scabra</name>
    <dbReference type="NCBI Taxonomy" id="79078"/>
    <lineage>
        <taxon>Eukaryota</taxon>
        <taxon>Viridiplantae</taxon>
        <taxon>Streptophyta</taxon>
        <taxon>Embryophyta</taxon>
        <taxon>Tracheophyta</taxon>
        <taxon>Spermatophyta</taxon>
        <taxon>Magnoliopsida</taxon>
        <taxon>eudicotyledons</taxon>
        <taxon>Gunneridae</taxon>
        <taxon>Pentapetalae</taxon>
        <taxon>rosids</taxon>
        <taxon>fabids</taxon>
        <taxon>Fabales</taxon>
        <taxon>Fabaceae</taxon>
        <taxon>Papilionoideae</taxon>
        <taxon>50 kb inversion clade</taxon>
        <taxon>dalbergioids sensu lato</taxon>
        <taxon>Dalbergieae</taxon>
        <taxon>Pterocarpus clade</taxon>
        <taxon>Stylosanthes</taxon>
    </lineage>
</organism>
<dbReference type="PROSITE" id="PS50090">
    <property type="entry name" value="MYB_LIKE"/>
    <property type="match status" value="1"/>
</dbReference>
<dbReference type="SUPFAM" id="SSF46689">
    <property type="entry name" value="Homeodomain-like"/>
    <property type="match status" value="1"/>
</dbReference>
<dbReference type="InterPro" id="IPR017884">
    <property type="entry name" value="SANT_dom"/>
</dbReference>
<evidence type="ECO:0000313" key="10">
    <source>
        <dbReference type="Proteomes" id="UP001341840"/>
    </source>
</evidence>
<dbReference type="Gene3D" id="1.10.10.60">
    <property type="entry name" value="Homeodomain-like"/>
    <property type="match status" value="1"/>
</dbReference>
<keyword evidence="4" id="KW-0804">Transcription</keyword>